<evidence type="ECO:0000313" key="2">
    <source>
        <dbReference type="EMBL" id="TNJ45334.1"/>
    </source>
</evidence>
<evidence type="ECO:0000313" key="3">
    <source>
        <dbReference type="Proteomes" id="UP000308713"/>
    </source>
</evidence>
<dbReference type="CDD" id="cd04301">
    <property type="entry name" value="NAT_SF"/>
    <property type="match status" value="1"/>
</dbReference>
<sequence length="174" mass="20083">MRIRQETKYDYKEVFNVIEYAFKHVEFTDHTEQFLVERLRKSDAFIPKLSIVAEIYGKIVGHILLTKLKIRNKTNDFDSLALAPVSVLPEFQGKGIGGKLILESHKRAKELGHASIVLIGHENYYPKFGYEQADKYGIELPFQVPKENCMVIELIENGLKGVNGMVEYPKEFYE</sequence>
<dbReference type="RefSeq" id="WP_139695878.1">
    <property type="nucleotide sequence ID" value="NZ_CP074074.1"/>
</dbReference>
<feature type="domain" description="N-acetyltransferase" evidence="1">
    <location>
        <begin position="1"/>
        <end position="155"/>
    </location>
</feature>
<dbReference type="InterPro" id="IPR016181">
    <property type="entry name" value="Acyl_CoA_acyltransferase"/>
</dbReference>
<protein>
    <submittedName>
        <fullName evidence="2">N-acetyltransferase</fullName>
    </submittedName>
</protein>
<dbReference type="EMBL" id="VDCS01000005">
    <property type="protein sequence ID" value="TNJ45334.1"/>
    <property type="molecule type" value="Genomic_DNA"/>
</dbReference>
<dbReference type="AlphaFoldDB" id="A0A5C4SPK6"/>
<dbReference type="GO" id="GO:0016747">
    <property type="term" value="F:acyltransferase activity, transferring groups other than amino-acyl groups"/>
    <property type="evidence" value="ECO:0007669"/>
    <property type="project" value="InterPro"/>
</dbReference>
<dbReference type="InterPro" id="IPR000182">
    <property type="entry name" value="GNAT_dom"/>
</dbReference>
<dbReference type="Pfam" id="PF13527">
    <property type="entry name" value="Acetyltransf_9"/>
    <property type="match status" value="1"/>
</dbReference>
<dbReference type="Gene3D" id="3.40.630.30">
    <property type="match status" value="1"/>
</dbReference>
<reference evidence="2 3" key="1">
    <citation type="submission" date="2019-05" db="EMBL/GenBank/DDBJ databases">
        <title>Tamlana fucoidanivorans sp. nov., isolated from the surface of algae collected from Fujian province in China.</title>
        <authorList>
            <person name="Li J."/>
        </authorList>
    </citation>
    <scope>NUCLEOTIDE SEQUENCE [LARGE SCALE GENOMIC DNA]</scope>
    <source>
        <strain evidence="2 3">CW2-9</strain>
    </source>
</reference>
<keyword evidence="2" id="KW-0808">Transferase</keyword>
<comment type="caution">
    <text evidence="2">The sequence shown here is derived from an EMBL/GenBank/DDBJ whole genome shotgun (WGS) entry which is preliminary data.</text>
</comment>
<name>A0A5C4SPK6_9FLAO</name>
<organism evidence="2 3">
    <name type="scientific">Allotamlana fucoidanivorans</name>
    <dbReference type="NCBI Taxonomy" id="2583814"/>
    <lineage>
        <taxon>Bacteria</taxon>
        <taxon>Pseudomonadati</taxon>
        <taxon>Bacteroidota</taxon>
        <taxon>Flavobacteriia</taxon>
        <taxon>Flavobacteriales</taxon>
        <taxon>Flavobacteriaceae</taxon>
        <taxon>Allotamlana</taxon>
    </lineage>
</organism>
<dbReference type="Proteomes" id="UP000308713">
    <property type="component" value="Unassembled WGS sequence"/>
</dbReference>
<dbReference type="SUPFAM" id="SSF55729">
    <property type="entry name" value="Acyl-CoA N-acyltransferases (Nat)"/>
    <property type="match status" value="1"/>
</dbReference>
<gene>
    <name evidence="2" type="ORF">FGF67_06380</name>
</gene>
<proteinExistence type="predicted"/>
<dbReference type="PROSITE" id="PS51186">
    <property type="entry name" value="GNAT"/>
    <property type="match status" value="1"/>
</dbReference>
<keyword evidence="3" id="KW-1185">Reference proteome</keyword>
<accession>A0A5C4SPK6</accession>
<evidence type="ECO:0000259" key="1">
    <source>
        <dbReference type="PROSITE" id="PS51186"/>
    </source>
</evidence>
<dbReference type="OrthoDB" id="9797178at2"/>